<keyword evidence="3" id="KW-1185">Reference proteome</keyword>
<feature type="region of interest" description="Disordered" evidence="1">
    <location>
        <begin position="1"/>
        <end position="127"/>
    </location>
</feature>
<sequence length="696" mass="74108">MMSFPRDGSGRNSVPIVRPLQQHQRQRPAQTPTASSQEYERCSNSPRSCNPSTAVAIPPNGQQHQHNLQPRPSHQKPPATNMYTPTPASPVKVGGSPDTQLPMASVQQQQQHGQVAPSPSRHSSSLELSNPNMVQLYGRLPAASAAAGVPGLIGTAPIAASPAHRRSSLPNSNSANSGHTSYSSLLLGQRLQSDLVGTASPASMAAITSFTTRPSPAHRAPPHVTTFPTSPHSPVSRGSDGTYSPLQEQQNRPSPGPSASMHGRVLAAAPDSTNLHVPSLASSPSWSQQQQQLQLLSTGVSGAAPKGMIPFNTATTAPSSLPSPWASATQTTATTTSLSAFVDLDDIRQAHERPFRFKMLPPPPPYERFLALWEMNASDRRTSQATTRGEDTCTNSITHQQRVIARGDSHSSAGTASPMERGNMEAMLHPLTGAHADPCRPGIDLGALSAAEEERASDAAAPCETAAAMSEFDNDRISAVSHHSTPERAAMVTQYHHILERWWAHTVIFEGKLGVRQHLGNLHLCPSFADAQRAVAAASAPASPVRVGSGTFDDVPADARVINELTAPEESAAFPVPAPTANPLVAEEVVLQVWSALALQWWEETKRCLCPRRGCRGAPRRGTPSTRIDDNGVGSSRSGSDVRDAASLASVNSYDFPSTAEDRLTRSLPPPDHDTLLHFDFTMPSAFSSPTDSLQI</sequence>
<feature type="compositionally biased region" description="Polar residues" evidence="1">
    <location>
        <begin position="21"/>
        <end position="53"/>
    </location>
</feature>
<dbReference type="GeneID" id="92516827"/>
<reference evidence="3" key="2">
    <citation type="journal article" date="2021" name="Sci. Data">
        <title>Chromosome-scale genome sequencing, assembly and annotation of six genomes from subfamily Leishmaniinae.</title>
        <authorList>
            <person name="Almutairi H."/>
            <person name="Urbaniak M.D."/>
            <person name="Bates M.D."/>
            <person name="Jariyapan N."/>
            <person name="Kwakye-Nuako G."/>
            <person name="Thomaz Soccol V."/>
            <person name="Al-Salem W.S."/>
            <person name="Dillon R.J."/>
            <person name="Bates P.A."/>
            <person name="Gatherer D."/>
        </authorList>
    </citation>
    <scope>NUCLEOTIDE SEQUENCE [LARGE SCALE GENOMIC DNA]</scope>
</reference>
<dbReference type="Proteomes" id="UP000673552">
    <property type="component" value="Unassembled WGS sequence"/>
</dbReference>
<gene>
    <name evidence="2" type="ORF">LSCM1_06914</name>
</gene>
<feature type="compositionally biased region" description="Polar residues" evidence="1">
    <location>
        <begin position="239"/>
        <end position="253"/>
    </location>
</feature>
<comment type="caution">
    <text evidence="2">The sequence shown here is derived from an EMBL/GenBank/DDBJ whole genome shotgun (WGS) entry which is preliminary data.</text>
</comment>
<evidence type="ECO:0000313" key="3">
    <source>
        <dbReference type="Proteomes" id="UP000673552"/>
    </source>
</evidence>
<dbReference type="KEGG" id="lmat:92516827"/>
<dbReference type="EMBL" id="JAFEUZ010000015">
    <property type="protein sequence ID" value="KAG5482880.1"/>
    <property type="molecule type" value="Genomic_DNA"/>
</dbReference>
<proteinExistence type="predicted"/>
<feature type="region of interest" description="Disordered" evidence="1">
    <location>
        <begin position="613"/>
        <end position="644"/>
    </location>
</feature>
<dbReference type="AlphaFoldDB" id="A0A836HEY1"/>
<dbReference type="RefSeq" id="XP_067179986.1">
    <property type="nucleotide sequence ID" value="XM_067324315.1"/>
</dbReference>
<dbReference type="OrthoDB" id="267697at2759"/>
<feature type="compositionally biased region" description="Low complexity" evidence="1">
    <location>
        <begin position="107"/>
        <end position="127"/>
    </location>
</feature>
<feature type="region of interest" description="Disordered" evidence="1">
    <location>
        <begin position="212"/>
        <end position="262"/>
    </location>
</feature>
<name>A0A836HEY1_9TRYP</name>
<organism evidence="2 3">
    <name type="scientific">Leishmania martiniquensis</name>
    <dbReference type="NCBI Taxonomy" id="1580590"/>
    <lineage>
        <taxon>Eukaryota</taxon>
        <taxon>Discoba</taxon>
        <taxon>Euglenozoa</taxon>
        <taxon>Kinetoplastea</taxon>
        <taxon>Metakinetoplastina</taxon>
        <taxon>Trypanosomatida</taxon>
        <taxon>Trypanosomatidae</taxon>
        <taxon>Leishmaniinae</taxon>
        <taxon>Leishmania</taxon>
    </lineage>
</organism>
<protein>
    <submittedName>
        <fullName evidence="2">Uncharacterized protein</fullName>
    </submittedName>
</protein>
<accession>A0A836HEY1</accession>
<evidence type="ECO:0000313" key="2">
    <source>
        <dbReference type="EMBL" id="KAG5482880.1"/>
    </source>
</evidence>
<reference evidence="3" key="1">
    <citation type="journal article" date="2021" name="Microbiol. Resour. Announc.">
        <title>LGAAP: Leishmaniinae Genome Assembly and Annotation Pipeline.</title>
        <authorList>
            <person name="Almutairi H."/>
            <person name="Urbaniak M.D."/>
            <person name="Bates M.D."/>
            <person name="Jariyapan N."/>
            <person name="Kwakye-Nuako G."/>
            <person name="Thomaz-Soccol V."/>
            <person name="Al-Salem W.S."/>
            <person name="Dillon R.J."/>
            <person name="Bates P.A."/>
            <person name="Gatherer D."/>
        </authorList>
    </citation>
    <scope>NUCLEOTIDE SEQUENCE [LARGE SCALE GENOMIC DNA]</scope>
</reference>
<evidence type="ECO:0000256" key="1">
    <source>
        <dbReference type="SAM" id="MobiDB-lite"/>
    </source>
</evidence>
<feature type="compositionally biased region" description="Polar residues" evidence="1">
    <location>
        <begin position="60"/>
        <end position="72"/>
    </location>
</feature>